<comment type="subcellular location">
    <subcellularLocation>
        <location evidence="3">Endoplasmic reticulum lumen</location>
    </subcellularLocation>
</comment>
<dbReference type="SUPFAM" id="SSF52833">
    <property type="entry name" value="Thioredoxin-like"/>
    <property type="match status" value="4"/>
</dbReference>
<dbReference type="EMBL" id="KZ110600">
    <property type="protein sequence ID" value="OSX60236.1"/>
    <property type="molecule type" value="Genomic_DNA"/>
</dbReference>
<evidence type="ECO:0000256" key="7">
    <source>
        <dbReference type="ARBA" id="ARBA00022737"/>
    </source>
</evidence>
<dbReference type="GO" id="GO:0006457">
    <property type="term" value="P:protein folding"/>
    <property type="evidence" value="ECO:0007669"/>
    <property type="project" value="TreeGrafter"/>
</dbReference>
<sequence length="501" mass="55997">MRFSHLFSSAIALALATVVVADGASDVLSLTADSFDSVVNPEPLILVEFFAPWCGHCKALAPHYEEAATALKEKKVKLAKVDCVDQADLCQANGIQGYPTLRVYRNGDHTDYTGPRKADGIIAYMVKQSLPAVSDVTPDNFNEFIQADKIVAVAYLPSSADAPGPEFTATANKHRDDYLFGSTTNSALAEAEGVSPPAIVLYRAFDEPKTEYPYPIGSAKVKDIEKWIKELSIPVIDEVNTENYQMYAQSGKPLAYLFLDPTDSLHDEYIASLRSVATKYKNNVNFVWIDAIKFGDHAKALNLNEPKWPSFVIQDLQKQLKFPYDQSKEFQAEEIEKMVAEYAEGKLQPQLKSQPIPATQDEPVFNLVGKQFDEVVFDDEKDVFVEFYASWCGHCKRLKPTWDSLGSHFANVKDRITIAKMEAQENDLPADVPFRISGFPTLKFKQAGSRDFIDYNGDRSLESLVAFVQETAKNPLDANVPFKNDSQQQHFEAVPEHHDEL</sequence>
<evidence type="ECO:0000256" key="10">
    <source>
        <dbReference type="ARBA" id="ARBA00023235"/>
    </source>
</evidence>
<organism evidence="17 18">
    <name type="scientific">Postia placenta MAD-698-R-SB12</name>
    <dbReference type="NCBI Taxonomy" id="670580"/>
    <lineage>
        <taxon>Eukaryota</taxon>
        <taxon>Fungi</taxon>
        <taxon>Dikarya</taxon>
        <taxon>Basidiomycota</taxon>
        <taxon>Agaricomycotina</taxon>
        <taxon>Agaricomycetes</taxon>
        <taxon>Polyporales</taxon>
        <taxon>Adustoporiaceae</taxon>
        <taxon>Rhodonia</taxon>
    </lineage>
</organism>
<dbReference type="InterPro" id="IPR013766">
    <property type="entry name" value="Thioredoxin_domain"/>
</dbReference>
<evidence type="ECO:0000256" key="1">
    <source>
        <dbReference type="ARBA" id="ARBA00001182"/>
    </source>
</evidence>
<dbReference type="PANTHER" id="PTHR18929:SF132">
    <property type="entry name" value="PROTEIN DISULFIDE-ISOMERASE A3"/>
    <property type="match status" value="1"/>
</dbReference>
<dbReference type="NCBIfam" id="TIGR01126">
    <property type="entry name" value="pdi_dom"/>
    <property type="match status" value="2"/>
</dbReference>
<evidence type="ECO:0000256" key="2">
    <source>
        <dbReference type="ARBA" id="ARBA00002692"/>
    </source>
</evidence>
<dbReference type="InterPro" id="IPR005792">
    <property type="entry name" value="Prot_disulphide_isomerase"/>
</dbReference>
<feature type="signal peptide" evidence="15">
    <location>
        <begin position="1"/>
        <end position="21"/>
    </location>
</feature>
<dbReference type="PANTHER" id="PTHR18929">
    <property type="entry name" value="PROTEIN DISULFIDE ISOMERASE"/>
    <property type="match status" value="1"/>
</dbReference>
<evidence type="ECO:0000256" key="5">
    <source>
        <dbReference type="ARBA" id="ARBA00012723"/>
    </source>
</evidence>
<dbReference type="InterPro" id="IPR036249">
    <property type="entry name" value="Thioredoxin-like_sf"/>
</dbReference>
<feature type="domain" description="Thioredoxin" evidence="16">
    <location>
        <begin position="342"/>
        <end position="473"/>
    </location>
</feature>
<dbReference type="EC" id="5.3.4.1" evidence="5 15"/>
<evidence type="ECO:0000313" key="17">
    <source>
        <dbReference type="EMBL" id="OSX60236.1"/>
    </source>
</evidence>
<dbReference type="PROSITE" id="PS00194">
    <property type="entry name" value="THIOREDOXIN_1"/>
    <property type="match status" value="2"/>
</dbReference>
<keyword evidence="9 13" id="KW-1015">Disulfide bond</keyword>
<evidence type="ECO:0000256" key="11">
    <source>
        <dbReference type="ARBA" id="ARBA00023284"/>
    </source>
</evidence>
<comment type="function">
    <text evidence="2">Participates in the folding of proteins containing disulfide bonds, may be involved in glycosylation, prolyl hydroxylation and triglyceride transfer.</text>
</comment>
<dbReference type="AlphaFoldDB" id="A0A1X6MVI3"/>
<accession>A0A1X6MVI3</accession>
<feature type="domain" description="Thioredoxin" evidence="16">
    <location>
        <begin position="4"/>
        <end position="150"/>
    </location>
</feature>
<keyword evidence="8" id="KW-0256">Endoplasmic reticulum</keyword>
<dbReference type="Pfam" id="PF00085">
    <property type="entry name" value="Thioredoxin"/>
    <property type="match status" value="2"/>
</dbReference>
<feature type="disulfide bond" description="Redox-active" evidence="13">
    <location>
        <begin position="392"/>
        <end position="395"/>
    </location>
</feature>
<evidence type="ECO:0000256" key="14">
    <source>
        <dbReference type="RuleBase" id="RU004208"/>
    </source>
</evidence>
<evidence type="ECO:0000313" key="18">
    <source>
        <dbReference type="Proteomes" id="UP000194127"/>
    </source>
</evidence>
<comment type="catalytic activity">
    <reaction evidence="1 15">
        <text>Catalyzes the rearrangement of -S-S- bonds in proteins.</text>
        <dbReference type="EC" id="5.3.4.1"/>
    </reaction>
</comment>
<comment type="similarity">
    <text evidence="4 14">Belongs to the protein disulfide isomerase family.</text>
</comment>
<evidence type="ECO:0000256" key="12">
    <source>
        <dbReference type="ARBA" id="ARBA00039846"/>
    </source>
</evidence>
<dbReference type="InterPro" id="IPR017937">
    <property type="entry name" value="Thioredoxin_CS"/>
</dbReference>
<keyword evidence="18" id="KW-1185">Reference proteome</keyword>
<dbReference type="RefSeq" id="XP_024337030.1">
    <property type="nucleotide sequence ID" value="XM_024486197.1"/>
</dbReference>
<feature type="disulfide bond" description="Redox-active" evidence="13">
    <location>
        <begin position="54"/>
        <end position="57"/>
    </location>
</feature>
<dbReference type="GO" id="GO:0003756">
    <property type="term" value="F:protein disulfide isomerase activity"/>
    <property type="evidence" value="ECO:0007669"/>
    <property type="project" value="UniProtKB-EC"/>
</dbReference>
<dbReference type="CDD" id="cd02961">
    <property type="entry name" value="PDI_a_family"/>
    <property type="match status" value="1"/>
</dbReference>
<evidence type="ECO:0000256" key="4">
    <source>
        <dbReference type="ARBA" id="ARBA00006347"/>
    </source>
</evidence>
<dbReference type="PRINTS" id="PR00421">
    <property type="entry name" value="THIOREDOXIN"/>
</dbReference>
<dbReference type="FunFam" id="3.40.30.10:FF:000139">
    <property type="entry name" value="Protein disulfide-isomerase"/>
    <property type="match status" value="1"/>
</dbReference>
<evidence type="ECO:0000256" key="8">
    <source>
        <dbReference type="ARBA" id="ARBA00022824"/>
    </source>
</evidence>
<evidence type="ECO:0000259" key="16">
    <source>
        <dbReference type="PROSITE" id="PS51352"/>
    </source>
</evidence>
<dbReference type="CDD" id="cd02995">
    <property type="entry name" value="PDI_a_PDI_a'_C"/>
    <property type="match status" value="1"/>
</dbReference>
<dbReference type="InterPro" id="IPR005788">
    <property type="entry name" value="PDI_thioredoxin-like_dom"/>
</dbReference>
<dbReference type="Pfam" id="PF13848">
    <property type="entry name" value="Thioredoxin_6"/>
    <property type="match status" value="1"/>
</dbReference>
<keyword evidence="10 15" id="KW-0413">Isomerase</keyword>
<protein>
    <recommendedName>
        <fullName evidence="12 15">Protein disulfide-isomerase</fullName>
        <ecNumber evidence="5 15">5.3.4.1</ecNumber>
    </recommendedName>
</protein>
<dbReference type="GeneID" id="36331146"/>
<keyword evidence="7" id="KW-0677">Repeat</keyword>
<dbReference type="CDD" id="cd02981">
    <property type="entry name" value="PDI_b_family"/>
    <property type="match status" value="1"/>
</dbReference>
<dbReference type="GO" id="GO:0005788">
    <property type="term" value="C:endoplasmic reticulum lumen"/>
    <property type="evidence" value="ECO:0007669"/>
    <property type="project" value="UniProtKB-SubCell"/>
</dbReference>
<dbReference type="STRING" id="670580.A0A1X6MVI3"/>
<dbReference type="Proteomes" id="UP000194127">
    <property type="component" value="Unassembled WGS sequence"/>
</dbReference>
<dbReference type="FunFam" id="3.40.30.10:FF:000017">
    <property type="entry name" value="Protein disulfide-isomerase A4"/>
    <property type="match status" value="1"/>
</dbReference>
<feature type="chain" id="PRO_5010755930" description="Protein disulfide-isomerase" evidence="15">
    <location>
        <begin position="22"/>
        <end position="501"/>
    </location>
</feature>
<dbReference type="CDD" id="cd02982">
    <property type="entry name" value="PDI_b'_family"/>
    <property type="match status" value="1"/>
</dbReference>
<proteinExistence type="inferred from homology"/>
<reference evidence="17 18" key="1">
    <citation type="submission" date="2017-04" db="EMBL/GenBank/DDBJ databases">
        <title>Genome Sequence of the Model Brown-Rot Fungus Postia placenta SB12.</title>
        <authorList>
            <consortium name="DOE Joint Genome Institute"/>
            <person name="Gaskell J."/>
            <person name="Kersten P."/>
            <person name="Larrondo L.F."/>
            <person name="Canessa P."/>
            <person name="Martinez D."/>
            <person name="Hibbett D."/>
            <person name="Schmoll M."/>
            <person name="Kubicek C.P."/>
            <person name="Martinez A.T."/>
            <person name="Yadav J."/>
            <person name="Master E."/>
            <person name="Magnuson J.K."/>
            <person name="James T."/>
            <person name="Yaver D."/>
            <person name="Berka R."/>
            <person name="Labutti K."/>
            <person name="Lipzen A."/>
            <person name="Aerts A."/>
            <person name="Barry K."/>
            <person name="Henrissat B."/>
            <person name="Blanchette R."/>
            <person name="Grigoriev I."/>
            <person name="Cullen D."/>
        </authorList>
    </citation>
    <scope>NUCLEOTIDE SEQUENCE [LARGE SCALE GENOMIC DNA]</scope>
    <source>
        <strain evidence="17 18">MAD-698-R-SB12</strain>
    </source>
</reference>
<gene>
    <name evidence="17" type="ORF">POSPLADRAFT_1148555</name>
</gene>
<dbReference type="NCBIfam" id="TIGR01130">
    <property type="entry name" value="ER_PDI_fam"/>
    <property type="match status" value="1"/>
</dbReference>
<dbReference type="GO" id="GO:0034976">
    <property type="term" value="P:response to endoplasmic reticulum stress"/>
    <property type="evidence" value="ECO:0007669"/>
    <property type="project" value="TreeGrafter"/>
</dbReference>
<keyword evidence="6 15" id="KW-0732">Signal</keyword>
<evidence type="ECO:0000256" key="3">
    <source>
        <dbReference type="ARBA" id="ARBA00004319"/>
    </source>
</evidence>
<name>A0A1X6MVI3_9APHY</name>
<dbReference type="OrthoDB" id="427280at2759"/>
<evidence type="ECO:0000256" key="13">
    <source>
        <dbReference type="PIRSR" id="PIRSR605792-51"/>
    </source>
</evidence>
<evidence type="ECO:0000256" key="9">
    <source>
        <dbReference type="ARBA" id="ARBA00023157"/>
    </source>
</evidence>
<dbReference type="Gene3D" id="3.40.30.10">
    <property type="entry name" value="Glutaredoxin"/>
    <property type="match status" value="4"/>
</dbReference>
<dbReference type="PROSITE" id="PS51352">
    <property type="entry name" value="THIOREDOXIN_2"/>
    <property type="match status" value="2"/>
</dbReference>
<dbReference type="FunFam" id="3.40.30.10:FF:000185">
    <property type="entry name" value="Protein disulfide-isomerase"/>
    <property type="match status" value="1"/>
</dbReference>
<keyword evidence="11 13" id="KW-0676">Redox-active center</keyword>
<evidence type="ECO:0000256" key="15">
    <source>
        <dbReference type="RuleBase" id="RU361130"/>
    </source>
</evidence>
<evidence type="ECO:0000256" key="6">
    <source>
        <dbReference type="ARBA" id="ARBA00022729"/>
    </source>
</evidence>